<name>A0AAV2FAN7_9ROSI</name>
<evidence type="ECO:0000256" key="1">
    <source>
        <dbReference type="SAM" id="MobiDB-lite"/>
    </source>
</evidence>
<dbReference type="EMBL" id="OZ034819">
    <property type="protein sequence ID" value="CAL1395351.1"/>
    <property type="molecule type" value="Genomic_DNA"/>
</dbReference>
<sequence length="200" mass="20689">MIMQLLTNMQEEHRRMAAALALDDGDRGGVVMTKVDQAAVAGHRAATGGGDPTAVSAASEAMAGAGGEATVATLGQAAAKQVGLDACGPHGGLGLLPTLTEEENAAIRGKAKMPGYDNVVQNPCFRPLVPSPIEDEMGRVQWVRAGLSGAAGRMGSIEPAGGSGFGDPTGPEWSNRSWVAQKWPNRSWVGQSRSNRSRVD</sequence>
<evidence type="ECO:0000313" key="3">
    <source>
        <dbReference type="Proteomes" id="UP001497516"/>
    </source>
</evidence>
<accession>A0AAV2FAN7</accession>
<reference evidence="2 3" key="1">
    <citation type="submission" date="2024-04" db="EMBL/GenBank/DDBJ databases">
        <authorList>
            <person name="Fracassetti M."/>
        </authorList>
    </citation>
    <scope>NUCLEOTIDE SEQUENCE [LARGE SCALE GENOMIC DNA]</scope>
</reference>
<protein>
    <submittedName>
        <fullName evidence="2">Uncharacterized protein</fullName>
    </submittedName>
</protein>
<gene>
    <name evidence="2" type="ORF">LTRI10_LOCUS35791</name>
</gene>
<dbReference type="AlphaFoldDB" id="A0AAV2FAN7"/>
<feature type="region of interest" description="Disordered" evidence="1">
    <location>
        <begin position="154"/>
        <end position="176"/>
    </location>
</feature>
<proteinExistence type="predicted"/>
<organism evidence="2 3">
    <name type="scientific">Linum trigynum</name>
    <dbReference type="NCBI Taxonomy" id="586398"/>
    <lineage>
        <taxon>Eukaryota</taxon>
        <taxon>Viridiplantae</taxon>
        <taxon>Streptophyta</taxon>
        <taxon>Embryophyta</taxon>
        <taxon>Tracheophyta</taxon>
        <taxon>Spermatophyta</taxon>
        <taxon>Magnoliopsida</taxon>
        <taxon>eudicotyledons</taxon>
        <taxon>Gunneridae</taxon>
        <taxon>Pentapetalae</taxon>
        <taxon>rosids</taxon>
        <taxon>fabids</taxon>
        <taxon>Malpighiales</taxon>
        <taxon>Linaceae</taxon>
        <taxon>Linum</taxon>
    </lineage>
</organism>
<keyword evidence="3" id="KW-1185">Reference proteome</keyword>
<evidence type="ECO:0000313" key="2">
    <source>
        <dbReference type="EMBL" id="CAL1395351.1"/>
    </source>
</evidence>
<dbReference type="Proteomes" id="UP001497516">
    <property type="component" value="Chromosome 6"/>
</dbReference>